<name>A0A0V0GT73_SOLCH</name>
<protein>
    <submittedName>
        <fullName evidence="1">Putative ovule protein</fullName>
    </submittedName>
</protein>
<proteinExistence type="predicted"/>
<dbReference type="EMBL" id="GEDG01031908">
    <property type="protein sequence ID" value="JAP11114.1"/>
    <property type="molecule type" value="Transcribed_RNA"/>
</dbReference>
<sequence>MIPRAWLLESHCWNRTGLLCRRENEVGEVGSRLFFFWFAVCIIVECNVWNYWNGGLLAIGELL</sequence>
<organism evidence="1">
    <name type="scientific">Solanum chacoense</name>
    <name type="common">Chaco potato</name>
    <dbReference type="NCBI Taxonomy" id="4108"/>
    <lineage>
        <taxon>Eukaryota</taxon>
        <taxon>Viridiplantae</taxon>
        <taxon>Streptophyta</taxon>
        <taxon>Embryophyta</taxon>
        <taxon>Tracheophyta</taxon>
        <taxon>Spermatophyta</taxon>
        <taxon>Magnoliopsida</taxon>
        <taxon>eudicotyledons</taxon>
        <taxon>Gunneridae</taxon>
        <taxon>Pentapetalae</taxon>
        <taxon>asterids</taxon>
        <taxon>lamiids</taxon>
        <taxon>Solanales</taxon>
        <taxon>Solanaceae</taxon>
        <taxon>Solanoideae</taxon>
        <taxon>Solaneae</taxon>
        <taxon>Solanum</taxon>
    </lineage>
</organism>
<feature type="non-terminal residue" evidence="1">
    <location>
        <position position="63"/>
    </location>
</feature>
<evidence type="ECO:0000313" key="1">
    <source>
        <dbReference type="EMBL" id="JAP11114.1"/>
    </source>
</evidence>
<dbReference type="AlphaFoldDB" id="A0A0V0GT73"/>
<accession>A0A0V0GT73</accession>
<reference evidence="1" key="1">
    <citation type="submission" date="2015-12" db="EMBL/GenBank/DDBJ databases">
        <title>Gene expression during late stages of embryo sac development: a critical building block for successful pollen-pistil interactions.</title>
        <authorList>
            <person name="Liu Y."/>
            <person name="Joly V."/>
            <person name="Sabar M."/>
            <person name="Matton D.P."/>
        </authorList>
    </citation>
    <scope>NUCLEOTIDE SEQUENCE</scope>
</reference>